<keyword evidence="2" id="KW-0680">Restriction system</keyword>
<comment type="similarity">
    <text evidence="1">Belongs to the type-I restriction system S methylase family.</text>
</comment>
<evidence type="ECO:0000256" key="1">
    <source>
        <dbReference type="ARBA" id="ARBA00010923"/>
    </source>
</evidence>
<gene>
    <name evidence="5" type="ORF">GGR32_002221</name>
</gene>
<feature type="domain" description="Type I restriction modification DNA specificity" evidence="4">
    <location>
        <begin position="192"/>
        <end position="332"/>
    </location>
</feature>
<reference evidence="5 6" key="1">
    <citation type="submission" date="2020-08" db="EMBL/GenBank/DDBJ databases">
        <title>Genomic Encyclopedia of Type Strains, Phase IV (KMG-IV): sequencing the most valuable type-strain genomes for metagenomic binning, comparative biology and taxonomic classification.</title>
        <authorList>
            <person name="Goeker M."/>
        </authorList>
    </citation>
    <scope>NUCLEOTIDE SEQUENCE [LARGE SCALE GENOMIC DNA]</scope>
    <source>
        <strain evidence="5 6">DSM 29568</strain>
    </source>
</reference>
<sequence>MLNTDNWEEFCLNDLFDIGPGKYHSKDEYDEGLTPYVTASANNNGIAQRISLTPDFKGNAITTGKVGCTAFYQIEDFCASSDVNIFRASKFKMTSKIGVFITSIINFSENYKWTYGRQCRVGDSKKIVIKLPISFDKNHNPIIDNEKKFNPKGYVPDFKLMESIIENKINNSPIGDSLKTKNRNNKASFKTENWKEFYLHKLFNITMGNGIDANKTTNFDPKYNYVSRDSNGNGVVAVVDEINGEDPFPAGAMSVSLGGSFLGSCFIQKKPFYTAQNVAVLREKEALSLHTKLFISSLIRNECKVKYLAFGRELNSHIRKDFTIKLPILKKGNETVIDKEKDYSENGYVPDWKLMEGIIKKLPYGDRIK</sequence>
<evidence type="ECO:0000313" key="5">
    <source>
        <dbReference type="EMBL" id="MBB4119909.1"/>
    </source>
</evidence>
<feature type="domain" description="Type I restriction modification DNA specificity" evidence="4">
    <location>
        <begin position="5"/>
        <end position="134"/>
    </location>
</feature>
<dbReference type="SUPFAM" id="SSF116734">
    <property type="entry name" value="DNA methylase specificity domain"/>
    <property type="match status" value="2"/>
</dbReference>
<evidence type="ECO:0000259" key="4">
    <source>
        <dbReference type="Pfam" id="PF01420"/>
    </source>
</evidence>
<keyword evidence="6" id="KW-1185">Reference proteome</keyword>
<keyword evidence="3" id="KW-0238">DNA-binding</keyword>
<dbReference type="InterPro" id="IPR000055">
    <property type="entry name" value="Restrct_endonuc_typeI_TRD"/>
</dbReference>
<dbReference type="Proteomes" id="UP000553034">
    <property type="component" value="Unassembled WGS sequence"/>
</dbReference>
<dbReference type="Pfam" id="PF01420">
    <property type="entry name" value="Methylase_S"/>
    <property type="match status" value="2"/>
</dbReference>
<dbReference type="EMBL" id="JACIFO010000012">
    <property type="protein sequence ID" value="MBB4119909.1"/>
    <property type="molecule type" value="Genomic_DNA"/>
</dbReference>
<comment type="caution">
    <text evidence="5">The sequence shown here is derived from an EMBL/GenBank/DDBJ whole genome shotgun (WGS) entry which is preliminary data.</text>
</comment>
<dbReference type="GO" id="GO:0009307">
    <property type="term" value="P:DNA restriction-modification system"/>
    <property type="evidence" value="ECO:0007669"/>
    <property type="project" value="UniProtKB-KW"/>
</dbReference>
<evidence type="ECO:0000256" key="3">
    <source>
        <dbReference type="ARBA" id="ARBA00023125"/>
    </source>
</evidence>
<dbReference type="Gene3D" id="3.90.220.20">
    <property type="entry name" value="DNA methylase specificity domains"/>
    <property type="match status" value="2"/>
</dbReference>
<protein>
    <recommendedName>
        <fullName evidence="4">Type I restriction modification DNA specificity domain-containing protein</fullName>
    </recommendedName>
</protein>
<evidence type="ECO:0000256" key="2">
    <source>
        <dbReference type="ARBA" id="ARBA00022747"/>
    </source>
</evidence>
<organism evidence="5 6">
    <name type="scientific">Mesonia hippocampi</name>
    <dbReference type="NCBI Taxonomy" id="1628250"/>
    <lineage>
        <taxon>Bacteria</taxon>
        <taxon>Pseudomonadati</taxon>
        <taxon>Bacteroidota</taxon>
        <taxon>Flavobacteriia</taxon>
        <taxon>Flavobacteriales</taxon>
        <taxon>Flavobacteriaceae</taxon>
        <taxon>Mesonia</taxon>
    </lineage>
</organism>
<proteinExistence type="inferred from homology"/>
<dbReference type="AlphaFoldDB" id="A0A840ENF0"/>
<dbReference type="GO" id="GO:0003677">
    <property type="term" value="F:DNA binding"/>
    <property type="evidence" value="ECO:0007669"/>
    <property type="project" value="UniProtKB-KW"/>
</dbReference>
<accession>A0A840ENF0</accession>
<name>A0A840ENF0_9FLAO</name>
<dbReference type="RefSeq" id="WP_183478245.1">
    <property type="nucleotide sequence ID" value="NZ_JACIFO010000012.1"/>
</dbReference>
<dbReference type="InterPro" id="IPR044946">
    <property type="entry name" value="Restrct_endonuc_typeI_TRD_sf"/>
</dbReference>
<evidence type="ECO:0000313" key="6">
    <source>
        <dbReference type="Proteomes" id="UP000553034"/>
    </source>
</evidence>